<sequence>MTLSNTQNNSEEHDVFRGVDGGGGGGGGSAAAADDDHDDHDDDHDDNDDDDGDDGDDDDNESVSLKSCRGIGDHCKCKKTDCAVTQS</sequence>
<dbReference type="Proteomes" id="UP000762676">
    <property type="component" value="Unassembled WGS sequence"/>
</dbReference>
<feature type="region of interest" description="Disordered" evidence="1">
    <location>
        <begin position="1"/>
        <end position="72"/>
    </location>
</feature>
<proteinExistence type="predicted"/>
<reference evidence="2 3" key="1">
    <citation type="journal article" date="2021" name="Elife">
        <title>Chloroplast acquisition without the gene transfer in kleptoplastic sea slugs, Plakobranchus ocellatus.</title>
        <authorList>
            <person name="Maeda T."/>
            <person name="Takahashi S."/>
            <person name="Yoshida T."/>
            <person name="Shimamura S."/>
            <person name="Takaki Y."/>
            <person name="Nagai Y."/>
            <person name="Toyoda A."/>
            <person name="Suzuki Y."/>
            <person name="Arimoto A."/>
            <person name="Ishii H."/>
            <person name="Satoh N."/>
            <person name="Nishiyama T."/>
            <person name="Hasebe M."/>
            <person name="Maruyama T."/>
            <person name="Minagawa J."/>
            <person name="Obokata J."/>
            <person name="Shigenobu S."/>
        </authorList>
    </citation>
    <scope>NUCLEOTIDE SEQUENCE [LARGE SCALE GENOMIC DNA]</scope>
</reference>
<dbReference type="EMBL" id="BMAT01001456">
    <property type="protein sequence ID" value="GFR85790.1"/>
    <property type="molecule type" value="Genomic_DNA"/>
</dbReference>
<dbReference type="AlphaFoldDB" id="A0AAV4GN15"/>
<accession>A0AAV4GN15</accession>
<evidence type="ECO:0000313" key="3">
    <source>
        <dbReference type="Proteomes" id="UP000762676"/>
    </source>
</evidence>
<feature type="compositionally biased region" description="Gly residues" evidence="1">
    <location>
        <begin position="19"/>
        <end position="29"/>
    </location>
</feature>
<keyword evidence="3" id="KW-1185">Reference proteome</keyword>
<gene>
    <name evidence="2" type="ORF">ElyMa_000704600</name>
</gene>
<name>A0AAV4GN15_9GAST</name>
<comment type="caution">
    <text evidence="2">The sequence shown here is derived from an EMBL/GenBank/DDBJ whole genome shotgun (WGS) entry which is preliminary data.</text>
</comment>
<evidence type="ECO:0000256" key="1">
    <source>
        <dbReference type="SAM" id="MobiDB-lite"/>
    </source>
</evidence>
<organism evidence="2 3">
    <name type="scientific">Elysia marginata</name>
    <dbReference type="NCBI Taxonomy" id="1093978"/>
    <lineage>
        <taxon>Eukaryota</taxon>
        <taxon>Metazoa</taxon>
        <taxon>Spiralia</taxon>
        <taxon>Lophotrochozoa</taxon>
        <taxon>Mollusca</taxon>
        <taxon>Gastropoda</taxon>
        <taxon>Heterobranchia</taxon>
        <taxon>Euthyneura</taxon>
        <taxon>Panpulmonata</taxon>
        <taxon>Sacoglossa</taxon>
        <taxon>Placobranchoidea</taxon>
        <taxon>Plakobranchidae</taxon>
        <taxon>Elysia</taxon>
    </lineage>
</organism>
<evidence type="ECO:0000313" key="2">
    <source>
        <dbReference type="EMBL" id="GFR85790.1"/>
    </source>
</evidence>
<feature type="compositionally biased region" description="Acidic residues" evidence="1">
    <location>
        <begin position="33"/>
        <end position="61"/>
    </location>
</feature>
<protein>
    <submittedName>
        <fullName evidence="2">Uncharacterized protein</fullName>
    </submittedName>
</protein>